<evidence type="ECO:0000256" key="1">
    <source>
        <dbReference type="SAM" id="MobiDB-lite"/>
    </source>
</evidence>
<dbReference type="AlphaFoldDB" id="A0A9W8YY84"/>
<name>A0A9W8YY84_9PEZI</name>
<dbReference type="EMBL" id="JAPEVB010000002">
    <property type="protein sequence ID" value="KAJ4392960.1"/>
    <property type="molecule type" value="Genomic_DNA"/>
</dbReference>
<feature type="compositionally biased region" description="Low complexity" evidence="1">
    <location>
        <begin position="124"/>
        <end position="168"/>
    </location>
</feature>
<organism evidence="3 4">
    <name type="scientific">Gnomoniopsis smithogilvyi</name>
    <dbReference type="NCBI Taxonomy" id="1191159"/>
    <lineage>
        <taxon>Eukaryota</taxon>
        <taxon>Fungi</taxon>
        <taxon>Dikarya</taxon>
        <taxon>Ascomycota</taxon>
        <taxon>Pezizomycotina</taxon>
        <taxon>Sordariomycetes</taxon>
        <taxon>Sordariomycetidae</taxon>
        <taxon>Diaporthales</taxon>
        <taxon>Gnomoniaceae</taxon>
        <taxon>Gnomoniopsis</taxon>
    </lineage>
</organism>
<comment type="caution">
    <text evidence="3">The sequence shown here is derived from an EMBL/GenBank/DDBJ whole genome shotgun (WGS) entry which is preliminary data.</text>
</comment>
<evidence type="ECO:0000256" key="2">
    <source>
        <dbReference type="SAM" id="Phobius"/>
    </source>
</evidence>
<keyword evidence="2" id="KW-0812">Transmembrane</keyword>
<keyword evidence="2" id="KW-0472">Membrane</keyword>
<proteinExistence type="predicted"/>
<protein>
    <submittedName>
        <fullName evidence="3">Uncharacterized protein</fullName>
    </submittedName>
</protein>
<accession>A0A9W8YY84</accession>
<sequence>MAEAANMIWLYPAQDGLTFYYQDTVDIMYESTSSLPYLGIYCTQGVGQLMQQSDIPAVNATATLTTPITLDLKNGTDLQSTDVDNCWFSVRESFDGEAFNGHSWKYIHTSRNSGPSTLGISISTTSTSSSTTSISTSASSVAAPSTTSATTSTSQTSQTPTETPSPSSRGLSAPASIGIGVAAGIVAILAVLAAVILIRRYWRRQRGEPQVASGPMSQRGKAETASAVTYEPKLFTTSVFLPGPDARNTMRQPVELDSVRDTHVVELHG</sequence>
<dbReference type="Proteomes" id="UP001140453">
    <property type="component" value="Unassembled WGS sequence"/>
</dbReference>
<evidence type="ECO:0000313" key="4">
    <source>
        <dbReference type="Proteomes" id="UP001140453"/>
    </source>
</evidence>
<feature type="transmembrane region" description="Helical" evidence="2">
    <location>
        <begin position="175"/>
        <end position="198"/>
    </location>
</feature>
<feature type="region of interest" description="Disordered" evidence="1">
    <location>
        <begin position="124"/>
        <end position="171"/>
    </location>
</feature>
<gene>
    <name evidence="3" type="ORF">N0V93_002164</name>
</gene>
<reference evidence="3" key="1">
    <citation type="submission" date="2022-10" db="EMBL/GenBank/DDBJ databases">
        <title>Tapping the CABI collections for fungal endophytes: first genome assemblies for Collariella, Neodidymelliopsis, Ascochyta clinopodiicola, Didymella pomorum, Didymosphaeria variabile, Neocosmospora piperis and Neocucurbitaria cava.</title>
        <authorList>
            <person name="Hill R."/>
        </authorList>
    </citation>
    <scope>NUCLEOTIDE SEQUENCE</scope>
    <source>
        <strain evidence="3">IMI 355082</strain>
    </source>
</reference>
<keyword evidence="2" id="KW-1133">Transmembrane helix</keyword>
<keyword evidence="4" id="KW-1185">Reference proteome</keyword>
<evidence type="ECO:0000313" key="3">
    <source>
        <dbReference type="EMBL" id="KAJ4392960.1"/>
    </source>
</evidence>